<dbReference type="EMBL" id="SSHJ02000001">
    <property type="protein sequence ID" value="MFN0254778.1"/>
    <property type="molecule type" value="Genomic_DNA"/>
</dbReference>
<protein>
    <submittedName>
        <fullName evidence="2">Uncharacterized protein</fullName>
    </submittedName>
</protein>
<evidence type="ECO:0000256" key="1">
    <source>
        <dbReference type="SAM" id="SignalP"/>
    </source>
</evidence>
<sequence>MLKYTLYLICLASLLGSCQTDKAPLMAPEYLYDAKNQQMISSSINSRNGTISLLYGKDETLSSKRYSEGANYTLVTWKQKPMPGWYGTNMNSAIYSVETMSVQPGTNHQLNLRYQFKTGPSFDVKNTIPSAKERINFILTQPKAVQP</sequence>
<comment type="caution">
    <text evidence="2">The sequence shown here is derived from an EMBL/GenBank/DDBJ whole genome shotgun (WGS) entry which is preliminary data.</text>
</comment>
<feature type="chain" id="PRO_5046324527" evidence="1">
    <location>
        <begin position="23"/>
        <end position="147"/>
    </location>
</feature>
<dbReference type="Proteomes" id="UP001517247">
    <property type="component" value="Unassembled WGS sequence"/>
</dbReference>
<name>A0ABW9J2M4_9SPHI</name>
<keyword evidence="1" id="KW-0732">Signal</keyword>
<dbReference type="RefSeq" id="WP_138721908.1">
    <property type="nucleotide sequence ID" value="NZ_SSHJ02000001.1"/>
</dbReference>
<feature type="signal peptide" evidence="1">
    <location>
        <begin position="1"/>
        <end position="22"/>
    </location>
</feature>
<keyword evidence="3" id="KW-1185">Reference proteome</keyword>
<dbReference type="PROSITE" id="PS51257">
    <property type="entry name" value="PROKAR_LIPOPROTEIN"/>
    <property type="match status" value="1"/>
</dbReference>
<proteinExistence type="predicted"/>
<organism evidence="2 3">
    <name type="scientific">Pedobacter ureilyticus</name>
    <dbReference type="NCBI Taxonomy" id="1393051"/>
    <lineage>
        <taxon>Bacteria</taxon>
        <taxon>Pseudomonadati</taxon>
        <taxon>Bacteroidota</taxon>
        <taxon>Sphingobacteriia</taxon>
        <taxon>Sphingobacteriales</taxon>
        <taxon>Sphingobacteriaceae</taxon>
        <taxon>Pedobacter</taxon>
    </lineage>
</organism>
<reference evidence="2 3" key="1">
    <citation type="submission" date="2024-12" db="EMBL/GenBank/DDBJ databases">
        <authorList>
            <person name="Hu S."/>
        </authorList>
    </citation>
    <scope>NUCLEOTIDE SEQUENCE [LARGE SCALE GENOMIC DNA]</scope>
    <source>
        <strain evidence="2 3">THG-T11</strain>
    </source>
</reference>
<gene>
    <name evidence="2" type="ORF">E6A44_004295</name>
</gene>
<accession>A0ABW9J2M4</accession>
<evidence type="ECO:0000313" key="3">
    <source>
        <dbReference type="Proteomes" id="UP001517247"/>
    </source>
</evidence>
<evidence type="ECO:0000313" key="2">
    <source>
        <dbReference type="EMBL" id="MFN0254778.1"/>
    </source>
</evidence>